<evidence type="ECO:0000256" key="1">
    <source>
        <dbReference type="SAM" id="SignalP"/>
    </source>
</evidence>
<feature type="signal peptide" evidence="1">
    <location>
        <begin position="1"/>
        <end position="18"/>
    </location>
</feature>
<name>A0ABR0KLR9_9EURO</name>
<keyword evidence="1" id="KW-0732">Signal</keyword>
<comment type="caution">
    <text evidence="2">The sequence shown here is derived from an EMBL/GenBank/DDBJ whole genome shotgun (WGS) entry which is preliminary data.</text>
</comment>
<keyword evidence="3" id="KW-1185">Reference proteome</keyword>
<dbReference type="EMBL" id="JAVRRG010000009">
    <property type="protein sequence ID" value="KAK5099679.1"/>
    <property type="molecule type" value="Genomic_DNA"/>
</dbReference>
<evidence type="ECO:0000313" key="3">
    <source>
        <dbReference type="Proteomes" id="UP001345013"/>
    </source>
</evidence>
<protein>
    <submittedName>
        <fullName evidence="2">Uncharacterized protein</fullName>
    </submittedName>
</protein>
<feature type="chain" id="PRO_5046419594" evidence="1">
    <location>
        <begin position="19"/>
        <end position="177"/>
    </location>
</feature>
<accession>A0ABR0KLR9</accession>
<proteinExistence type="predicted"/>
<dbReference type="Proteomes" id="UP001345013">
    <property type="component" value="Unassembled WGS sequence"/>
</dbReference>
<gene>
    <name evidence="2" type="ORF">LTR24_001338</name>
</gene>
<evidence type="ECO:0000313" key="2">
    <source>
        <dbReference type="EMBL" id="KAK5099679.1"/>
    </source>
</evidence>
<sequence length="177" mass="18805">MRLQANATAALLLCGTYASDVSHEPSYAASNHTSKDSMTATVTQAISPSGMHPIASTFLTATRTKSGTDDRPTVIYNMVARAGIPDLSSPPIETSGLGAPPIPVIKENLQKAVEGVDSVCDECVEANYDCGCDTLKAQPPKDTKEAALLLKLDYARLVVKNWCYVCKETKLACGCVH</sequence>
<reference evidence="2 3" key="1">
    <citation type="submission" date="2023-08" db="EMBL/GenBank/DDBJ databases">
        <title>Black Yeasts Isolated from many extreme environments.</title>
        <authorList>
            <person name="Coleine C."/>
            <person name="Stajich J.E."/>
            <person name="Selbmann L."/>
        </authorList>
    </citation>
    <scope>NUCLEOTIDE SEQUENCE [LARGE SCALE GENOMIC DNA]</scope>
    <source>
        <strain evidence="2 3">CCFEE 5885</strain>
    </source>
</reference>
<organism evidence="2 3">
    <name type="scientific">Lithohypha guttulata</name>
    <dbReference type="NCBI Taxonomy" id="1690604"/>
    <lineage>
        <taxon>Eukaryota</taxon>
        <taxon>Fungi</taxon>
        <taxon>Dikarya</taxon>
        <taxon>Ascomycota</taxon>
        <taxon>Pezizomycotina</taxon>
        <taxon>Eurotiomycetes</taxon>
        <taxon>Chaetothyriomycetidae</taxon>
        <taxon>Chaetothyriales</taxon>
        <taxon>Trichomeriaceae</taxon>
        <taxon>Lithohypha</taxon>
    </lineage>
</organism>